<dbReference type="EMBL" id="CAXAJV020001292">
    <property type="protein sequence ID" value="CAL7940848.1"/>
    <property type="molecule type" value="Genomic_DNA"/>
</dbReference>
<gene>
    <name evidence="1" type="ORF">XYLVIOL_LOCUS4689</name>
</gene>
<organism evidence="1 2">
    <name type="scientific">Xylocopa violacea</name>
    <name type="common">Violet carpenter bee</name>
    <name type="synonym">Apis violacea</name>
    <dbReference type="NCBI Taxonomy" id="135666"/>
    <lineage>
        <taxon>Eukaryota</taxon>
        <taxon>Metazoa</taxon>
        <taxon>Ecdysozoa</taxon>
        <taxon>Arthropoda</taxon>
        <taxon>Hexapoda</taxon>
        <taxon>Insecta</taxon>
        <taxon>Pterygota</taxon>
        <taxon>Neoptera</taxon>
        <taxon>Endopterygota</taxon>
        <taxon>Hymenoptera</taxon>
        <taxon>Apocrita</taxon>
        <taxon>Aculeata</taxon>
        <taxon>Apoidea</taxon>
        <taxon>Anthophila</taxon>
        <taxon>Apidae</taxon>
        <taxon>Xylocopa</taxon>
        <taxon>Xylocopa</taxon>
    </lineage>
</organism>
<sequence length="177" mass="20554">MEISSLSLDLKIQKDSINEQKNGEYTEDCKGLSNRSYNRLKIEYERCRQENCDFKRNLKINETMYCGGPPTPATRGTAHLSRSHKHSFPTGFLYNRISDVVGLCEHPSHYPRHGLYQILAKNRENIVELQKQIDQSVECPAIINLLANLSLEEDNLFLTFIYSKRREKQSRTCELID</sequence>
<name>A0ABP1NM83_XYLVO</name>
<reference evidence="1 2" key="1">
    <citation type="submission" date="2024-08" db="EMBL/GenBank/DDBJ databases">
        <authorList>
            <person name="Will J Nash"/>
            <person name="Angela Man"/>
            <person name="Seanna McTaggart"/>
            <person name="Kendall Baker"/>
            <person name="Tom Barker"/>
            <person name="Leah Catchpole"/>
            <person name="Alex Durrant"/>
            <person name="Karim Gharbi"/>
            <person name="Naomi Irish"/>
            <person name="Gemy Kaithakottil"/>
            <person name="Debby Ku"/>
            <person name="Aaliyah Providence"/>
            <person name="Felix Shaw"/>
            <person name="David Swarbreck"/>
            <person name="Chris Watkins"/>
            <person name="Ann M. McCartney"/>
            <person name="Giulio Formenti"/>
            <person name="Alice Mouton"/>
            <person name="Noel Vella"/>
            <person name="Bjorn M von Reumont"/>
            <person name="Adriana Vella"/>
            <person name="Wilfried Haerty"/>
        </authorList>
    </citation>
    <scope>NUCLEOTIDE SEQUENCE [LARGE SCALE GENOMIC DNA]</scope>
</reference>
<keyword evidence="2" id="KW-1185">Reference proteome</keyword>
<dbReference type="Proteomes" id="UP001642520">
    <property type="component" value="Unassembled WGS sequence"/>
</dbReference>
<evidence type="ECO:0000313" key="2">
    <source>
        <dbReference type="Proteomes" id="UP001642520"/>
    </source>
</evidence>
<comment type="caution">
    <text evidence="1">The sequence shown here is derived from an EMBL/GenBank/DDBJ whole genome shotgun (WGS) entry which is preliminary data.</text>
</comment>
<accession>A0ABP1NM83</accession>
<proteinExistence type="predicted"/>
<evidence type="ECO:0000313" key="1">
    <source>
        <dbReference type="EMBL" id="CAL7940848.1"/>
    </source>
</evidence>
<protein>
    <submittedName>
        <fullName evidence="1">Uncharacterized protein</fullName>
    </submittedName>
</protein>